<dbReference type="EMBL" id="LAZR01068320">
    <property type="protein sequence ID" value="KKK49862.1"/>
    <property type="molecule type" value="Genomic_DNA"/>
</dbReference>
<accession>A0A0F8VZQ8</accession>
<reference evidence="1" key="1">
    <citation type="journal article" date="2015" name="Nature">
        <title>Complex archaea that bridge the gap between prokaryotes and eukaryotes.</title>
        <authorList>
            <person name="Spang A."/>
            <person name="Saw J.H."/>
            <person name="Jorgensen S.L."/>
            <person name="Zaremba-Niedzwiedzka K."/>
            <person name="Martijn J."/>
            <person name="Lind A.E."/>
            <person name="van Eijk R."/>
            <person name="Schleper C."/>
            <person name="Guy L."/>
            <person name="Ettema T.J."/>
        </authorList>
    </citation>
    <scope>NUCLEOTIDE SEQUENCE</scope>
</reference>
<sequence>MSGKFKINGKKKSIKCWSLCDINLNYEYGCGHSLSYVKHYDYSMNRVYVKEGNSMKSIGYYCKNCGKIISDIQIKELKIEVF</sequence>
<gene>
    <name evidence="1" type="ORF">LCGC14_3130790</name>
</gene>
<comment type="caution">
    <text evidence="1">The sequence shown here is derived from an EMBL/GenBank/DDBJ whole genome shotgun (WGS) entry which is preliminary data.</text>
</comment>
<proteinExistence type="predicted"/>
<evidence type="ECO:0000313" key="1">
    <source>
        <dbReference type="EMBL" id="KKK49862.1"/>
    </source>
</evidence>
<dbReference type="AlphaFoldDB" id="A0A0F8VZQ8"/>
<organism evidence="1">
    <name type="scientific">marine sediment metagenome</name>
    <dbReference type="NCBI Taxonomy" id="412755"/>
    <lineage>
        <taxon>unclassified sequences</taxon>
        <taxon>metagenomes</taxon>
        <taxon>ecological metagenomes</taxon>
    </lineage>
</organism>
<name>A0A0F8VZQ8_9ZZZZ</name>
<protein>
    <submittedName>
        <fullName evidence="1">Uncharacterized protein</fullName>
    </submittedName>
</protein>